<dbReference type="AlphaFoldDB" id="D2VJR3"/>
<name>D2VJR3_NAEGR</name>
<dbReference type="GO" id="GO:0005524">
    <property type="term" value="F:ATP binding"/>
    <property type="evidence" value="ECO:0007669"/>
    <property type="project" value="InterPro"/>
</dbReference>
<dbReference type="KEGG" id="ngr:NAEGRDRAFT_50114"/>
<dbReference type="Gene3D" id="1.10.510.10">
    <property type="entry name" value="Transferase(Phosphotransferase) domain 1"/>
    <property type="match status" value="1"/>
</dbReference>
<proteinExistence type="predicted"/>
<evidence type="ECO:0000256" key="1">
    <source>
        <dbReference type="SAM" id="Coils"/>
    </source>
</evidence>
<dbReference type="STRING" id="5762.D2VJR3"/>
<feature type="domain" description="Protein kinase" evidence="2">
    <location>
        <begin position="152"/>
        <end position="454"/>
    </location>
</feature>
<dbReference type="Proteomes" id="UP000006671">
    <property type="component" value="Unassembled WGS sequence"/>
</dbReference>
<dbReference type="PANTHER" id="PTHR24348:SF68">
    <property type="entry name" value="SERINE_THREONINE-PROTEIN KINASE ATG1C"/>
    <property type="match status" value="1"/>
</dbReference>
<dbReference type="PROSITE" id="PS00108">
    <property type="entry name" value="PROTEIN_KINASE_ST"/>
    <property type="match status" value="1"/>
</dbReference>
<protein>
    <submittedName>
        <fullName evidence="3">Predicted protein</fullName>
    </submittedName>
</protein>
<gene>
    <name evidence="3" type="ORF">NAEGRDRAFT_50114</name>
</gene>
<evidence type="ECO:0000259" key="2">
    <source>
        <dbReference type="PROSITE" id="PS50011"/>
    </source>
</evidence>
<dbReference type="CDD" id="cd00180">
    <property type="entry name" value="PKc"/>
    <property type="match status" value="1"/>
</dbReference>
<dbReference type="SMART" id="SM00220">
    <property type="entry name" value="S_TKc"/>
    <property type="match status" value="1"/>
</dbReference>
<dbReference type="eggNOG" id="KOG0578">
    <property type="taxonomic scope" value="Eukaryota"/>
</dbReference>
<keyword evidence="4" id="KW-1185">Reference proteome</keyword>
<dbReference type="GO" id="GO:0010506">
    <property type="term" value="P:regulation of autophagy"/>
    <property type="evidence" value="ECO:0007669"/>
    <property type="project" value="InterPro"/>
</dbReference>
<dbReference type="InParanoid" id="D2VJR3"/>
<keyword evidence="1" id="KW-0175">Coiled coil</keyword>
<dbReference type="InterPro" id="IPR011009">
    <property type="entry name" value="Kinase-like_dom_sf"/>
</dbReference>
<dbReference type="OrthoDB" id="346907at2759"/>
<feature type="coiled-coil region" evidence="1">
    <location>
        <begin position="508"/>
        <end position="535"/>
    </location>
</feature>
<reference evidence="3 4" key="1">
    <citation type="journal article" date="2010" name="Cell">
        <title>The genome of Naegleria gruberi illuminates early eukaryotic versatility.</title>
        <authorList>
            <person name="Fritz-Laylin L.K."/>
            <person name="Prochnik S.E."/>
            <person name="Ginger M.L."/>
            <person name="Dacks J.B."/>
            <person name="Carpenter M.L."/>
            <person name="Field M.C."/>
            <person name="Kuo A."/>
            <person name="Paredez A."/>
            <person name="Chapman J."/>
            <person name="Pham J."/>
            <person name="Shu S."/>
            <person name="Neupane R."/>
            <person name="Cipriano M."/>
            <person name="Mancuso J."/>
            <person name="Tu H."/>
            <person name="Salamov A."/>
            <person name="Lindquist E."/>
            <person name="Shapiro H."/>
            <person name="Lucas S."/>
            <person name="Grigoriev I.V."/>
            <person name="Cande W.Z."/>
            <person name="Fulton C."/>
            <person name="Rokhsar D.S."/>
            <person name="Dawson S.C."/>
        </authorList>
    </citation>
    <scope>NUCLEOTIDE SEQUENCE [LARGE SCALE GENOMIC DNA]</scope>
    <source>
        <strain evidence="3 4">NEG-M</strain>
    </source>
</reference>
<dbReference type="PROSITE" id="PS50011">
    <property type="entry name" value="PROTEIN_KINASE_DOM"/>
    <property type="match status" value="1"/>
</dbReference>
<dbReference type="VEuPathDB" id="AmoebaDB:NAEGRDRAFT_50114"/>
<dbReference type="InterPro" id="IPR045269">
    <property type="entry name" value="Atg1-like"/>
</dbReference>
<sequence>MGYSENLGELVKQLVEKKDAYQRNLLYRVIENGKKGSDKEYYERVLIKILDFLVNGKSLLEEDMTQQTNLLTWVTQNSIPFHKYPISELEKGKYYGFLSAYITNAESRPQVSYESDEYLSFTEPTPFIITVENERESKESLLLNRERESEFVQIKEFGKTGSQGKVFIFYHIQSKRLFVFKFYKFDDSGLSTTKFDEVSSNIMRTKKSLLFKQFKMMEKCRYHPNIVTCISLVKSKTKLKDCDPECLVMEYMNGGTLRDEIEIFHEKLIFDYSPSKFAIHLLSLISDVTIHIMNAFIHIHERHSMIHRDIKPENILFHFTNDLKYYVLGDFGLARIVDAQFSTSYGNGTPRYQSPSVLNHHYGKEVDFWSLGCTLIEVILNPLTTIHNYRESRDEILRLLKEKCEYYDNCLACVENFEHFKPFSMFFKLIKKMVDEKLSTTLTATNILLENPFLVKANLLTLNYFGQNFPLIIEEKDIYESMKERFRDLDIPFNEVITTNNAESSSIIMEEIDEVEQLRREHAKMKKMLEQLGLKF</sequence>
<dbReference type="Pfam" id="PF00069">
    <property type="entry name" value="Pkinase"/>
    <property type="match status" value="1"/>
</dbReference>
<dbReference type="InterPro" id="IPR008271">
    <property type="entry name" value="Ser/Thr_kinase_AS"/>
</dbReference>
<evidence type="ECO:0000313" key="3">
    <source>
        <dbReference type="EMBL" id="EFC43078.1"/>
    </source>
</evidence>
<dbReference type="InterPro" id="IPR000719">
    <property type="entry name" value="Prot_kinase_dom"/>
</dbReference>
<organism evidence="4">
    <name type="scientific">Naegleria gruberi</name>
    <name type="common">Amoeba</name>
    <dbReference type="NCBI Taxonomy" id="5762"/>
    <lineage>
        <taxon>Eukaryota</taxon>
        <taxon>Discoba</taxon>
        <taxon>Heterolobosea</taxon>
        <taxon>Tetramitia</taxon>
        <taxon>Eutetramitia</taxon>
        <taxon>Vahlkampfiidae</taxon>
        <taxon>Naegleria</taxon>
    </lineage>
</organism>
<dbReference type="RefSeq" id="XP_002675822.1">
    <property type="nucleotide sequence ID" value="XM_002675776.1"/>
</dbReference>
<dbReference type="PANTHER" id="PTHR24348">
    <property type="entry name" value="SERINE/THREONINE-PROTEIN KINASE UNC-51-RELATED"/>
    <property type="match status" value="1"/>
</dbReference>
<dbReference type="EMBL" id="GG738876">
    <property type="protein sequence ID" value="EFC43078.1"/>
    <property type="molecule type" value="Genomic_DNA"/>
</dbReference>
<dbReference type="GeneID" id="8852970"/>
<evidence type="ECO:0000313" key="4">
    <source>
        <dbReference type="Proteomes" id="UP000006671"/>
    </source>
</evidence>
<accession>D2VJR3</accession>
<dbReference type="GO" id="GO:0004674">
    <property type="term" value="F:protein serine/threonine kinase activity"/>
    <property type="evidence" value="ECO:0007669"/>
    <property type="project" value="InterPro"/>
</dbReference>
<dbReference type="GO" id="GO:0005737">
    <property type="term" value="C:cytoplasm"/>
    <property type="evidence" value="ECO:0007669"/>
    <property type="project" value="TreeGrafter"/>
</dbReference>
<dbReference type="SUPFAM" id="SSF56112">
    <property type="entry name" value="Protein kinase-like (PK-like)"/>
    <property type="match status" value="1"/>
</dbReference>